<dbReference type="Pfam" id="PF12833">
    <property type="entry name" value="HTH_18"/>
    <property type="match status" value="1"/>
</dbReference>
<evidence type="ECO:0000256" key="1">
    <source>
        <dbReference type="ARBA" id="ARBA00023015"/>
    </source>
</evidence>
<dbReference type="PANTHER" id="PTHR46796">
    <property type="entry name" value="HTH-TYPE TRANSCRIPTIONAL ACTIVATOR RHAS-RELATED"/>
    <property type="match status" value="1"/>
</dbReference>
<dbReference type="PROSITE" id="PS01124">
    <property type="entry name" value="HTH_ARAC_FAMILY_2"/>
    <property type="match status" value="1"/>
</dbReference>
<dbReference type="GO" id="GO:0003700">
    <property type="term" value="F:DNA-binding transcription factor activity"/>
    <property type="evidence" value="ECO:0007669"/>
    <property type="project" value="InterPro"/>
</dbReference>
<dbReference type="GO" id="GO:0043565">
    <property type="term" value="F:sequence-specific DNA binding"/>
    <property type="evidence" value="ECO:0007669"/>
    <property type="project" value="InterPro"/>
</dbReference>
<reference evidence="5" key="1">
    <citation type="submission" date="2023-02" db="EMBL/GenBank/DDBJ databases">
        <title>Description of Herbaspirillum huttiense subsp. nephrolepsisexaltata and Herbaspirillum huttiense subsp. lycopersicon.</title>
        <authorList>
            <person name="Poudel M."/>
            <person name="Sharma A."/>
            <person name="Goss E."/>
            <person name="Tapia J.H."/>
            <person name="Harmon C.M."/>
            <person name="Jones J.B."/>
        </authorList>
    </citation>
    <scope>NUCLEOTIDE SEQUENCE</scope>
    <source>
        <strain evidence="5">NC40101</strain>
    </source>
</reference>
<proteinExistence type="predicted"/>
<name>A0AAE4GG19_9BURK</name>
<dbReference type="SMART" id="SM00342">
    <property type="entry name" value="HTH_ARAC"/>
    <property type="match status" value="1"/>
</dbReference>
<dbReference type="SUPFAM" id="SSF46689">
    <property type="entry name" value="Homeodomain-like"/>
    <property type="match status" value="1"/>
</dbReference>
<dbReference type="RefSeq" id="WP_134136975.1">
    <property type="nucleotide sequence ID" value="NZ_JAVLSM010000023.1"/>
</dbReference>
<dbReference type="PANTHER" id="PTHR46796:SF6">
    <property type="entry name" value="ARAC SUBFAMILY"/>
    <property type="match status" value="1"/>
</dbReference>
<dbReference type="InterPro" id="IPR050204">
    <property type="entry name" value="AraC_XylS_family_regulators"/>
</dbReference>
<evidence type="ECO:0000256" key="3">
    <source>
        <dbReference type="ARBA" id="ARBA00023163"/>
    </source>
</evidence>
<keyword evidence="1" id="KW-0805">Transcription regulation</keyword>
<comment type="caution">
    <text evidence="5">The sequence shown here is derived from an EMBL/GenBank/DDBJ whole genome shotgun (WGS) entry which is preliminary data.</text>
</comment>
<gene>
    <name evidence="5" type="ORF">RJN63_26990</name>
</gene>
<protein>
    <submittedName>
        <fullName evidence="5">Helix-turn-helix domain-containing protein</fullName>
    </submittedName>
</protein>
<evidence type="ECO:0000313" key="5">
    <source>
        <dbReference type="EMBL" id="MDT0340505.1"/>
    </source>
</evidence>
<dbReference type="InterPro" id="IPR020449">
    <property type="entry name" value="Tscrpt_reg_AraC-type_HTH"/>
</dbReference>
<keyword evidence="2" id="KW-0238">DNA-binding</keyword>
<sequence>MYRKRKTQSWLSEEIPPAERTDAWQAELRRSYREWTLTKPVSPEFRAHLVRHEFNELLLINTICGPCEGERDYQTLRRDDDLYIGIQLAESGAERFDTAGQRLQVGAGDLIVWTTADATRFEVIQTLHKVTLMLPWRLLRDRFPEHKEPPAGGLREGRHGIGYLLVNQMRAMASELMHLDPRVAGAASRSLLELVNALLHHDTRAALDNASVKLQLIREYILRHLHDERLDPGTIAAAHRISVRHLHSLFQQEDMPVSRFILQRRLEACQKMLSDPAFNHLRISEIAYSKGFASISHFCRVFKAAFGQTPNEVRRAVARTPSGE</sequence>
<dbReference type="PRINTS" id="PR00032">
    <property type="entry name" value="HTHARAC"/>
</dbReference>
<dbReference type="Gene3D" id="1.10.10.60">
    <property type="entry name" value="Homeodomain-like"/>
    <property type="match status" value="1"/>
</dbReference>
<dbReference type="InterPro" id="IPR009057">
    <property type="entry name" value="Homeodomain-like_sf"/>
</dbReference>
<keyword evidence="3" id="KW-0804">Transcription</keyword>
<accession>A0AAE4GG19</accession>
<feature type="domain" description="HTH araC/xylS-type" evidence="4">
    <location>
        <begin position="215"/>
        <end position="316"/>
    </location>
</feature>
<organism evidence="5">
    <name type="scientific">Herbaspirillum huttiense subsp. nephrolepidis</name>
    <dbReference type="NCBI Taxonomy" id="3075126"/>
    <lineage>
        <taxon>Bacteria</taxon>
        <taxon>Pseudomonadati</taxon>
        <taxon>Pseudomonadota</taxon>
        <taxon>Betaproteobacteria</taxon>
        <taxon>Burkholderiales</taxon>
        <taxon>Oxalobacteraceae</taxon>
        <taxon>Herbaspirillum</taxon>
    </lineage>
</organism>
<evidence type="ECO:0000259" key="4">
    <source>
        <dbReference type="PROSITE" id="PS01124"/>
    </source>
</evidence>
<evidence type="ECO:0000256" key="2">
    <source>
        <dbReference type="ARBA" id="ARBA00023125"/>
    </source>
</evidence>
<dbReference type="Pfam" id="PF14525">
    <property type="entry name" value="AraC_binding_2"/>
    <property type="match status" value="1"/>
</dbReference>
<dbReference type="EMBL" id="JAVRAA010000023">
    <property type="protein sequence ID" value="MDT0340505.1"/>
    <property type="molecule type" value="Genomic_DNA"/>
</dbReference>
<dbReference type="AlphaFoldDB" id="A0AAE4GG19"/>
<dbReference type="InterPro" id="IPR035418">
    <property type="entry name" value="AraC-bd_2"/>
</dbReference>
<dbReference type="InterPro" id="IPR018060">
    <property type="entry name" value="HTH_AraC"/>
</dbReference>